<dbReference type="Proteomes" id="UP001190700">
    <property type="component" value="Unassembled WGS sequence"/>
</dbReference>
<evidence type="ECO:0000313" key="3">
    <source>
        <dbReference type="Proteomes" id="UP001190700"/>
    </source>
</evidence>
<proteinExistence type="predicted"/>
<protein>
    <submittedName>
        <fullName evidence="2">Uncharacterized protein</fullName>
    </submittedName>
</protein>
<gene>
    <name evidence="2" type="ORF">CYMTET_31589</name>
</gene>
<comment type="caution">
    <text evidence="2">The sequence shown here is derived from an EMBL/GenBank/DDBJ whole genome shotgun (WGS) entry which is preliminary data.</text>
</comment>
<organism evidence="2 3">
    <name type="scientific">Cymbomonas tetramitiformis</name>
    <dbReference type="NCBI Taxonomy" id="36881"/>
    <lineage>
        <taxon>Eukaryota</taxon>
        <taxon>Viridiplantae</taxon>
        <taxon>Chlorophyta</taxon>
        <taxon>Pyramimonadophyceae</taxon>
        <taxon>Pyramimonadales</taxon>
        <taxon>Pyramimonadaceae</taxon>
        <taxon>Cymbomonas</taxon>
    </lineage>
</organism>
<accession>A0AAE0KT35</accession>
<dbReference type="EMBL" id="LGRX02018763">
    <property type="protein sequence ID" value="KAK3259414.1"/>
    <property type="molecule type" value="Genomic_DNA"/>
</dbReference>
<keyword evidence="1" id="KW-0812">Transmembrane</keyword>
<sequence length="319" mass="34639">MCTPFGRHTPALGARRLYSSQCQYIRYGLRFIKCRSVLRLLPTAHATSSATTNFQSTFPERVVTQSVASTPAIHANANHLITPVSVGVVSVIFSIGLTLIALVIKALWELIAACQSASRASVEVEIAAQAIVKACAAVESTCARVDLNIARAETFGEKASGIAESVAQLPSTASRSLLQLLREKDDVCDLKDGSMCLGASVPGERGPLGWRSTGASNVRLIFSSRHAFRPGEYVGVPGIGGQYTWGIVDFSSSDEADTVLSCPWPPPKDLYYEDKASTKRWWSLRRPTVTYRVIVSLDGDEEATYRELTSREIGKYVAF</sequence>
<reference evidence="2 3" key="1">
    <citation type="journal article" date="2015" name="Genome Biol. Evol.">
        <title>Comparative Genomics of a Bacterivorous Green Alga Reveals Evolutionary Causalities and Consequences of Phago-Mixotrophic Mode of Nutrition.</title>
        <authorList>
            <person name="Burns J.A."/>
            <person name="Paasch A."/>
            <person name="Narechania A."/>
            <person name="Kim E."/>
        </authorList>
    </citation>
    <scope>NUCLEOTIDE SEQUENCE [LARGE SCALE GENOMIC DNA]</scope>
    <source>
        <strain evidence="2 3">PLY_AMNH</strain>
    </source>
</reference>
<keyword evidence="1" id="KW-1133">Transmembrane helix</keyword>
<keyword evidence="1" id="KW-0472">Membrane</keyword>
<dbReference type="AlphaFoldDB" id="A0AAE0KT35"/>
<name>A0AAE0KT35_9CHLO</name>
<feature type="transmembrane region" description="Helical" evidence="1">
    <location>
        <begin position="84"/>
        <end position="108"/>
    </location>
</feature>
<keyword evidence="3" id="KW-1185">Reference proteome</keyword>
<evidence type="ECO:0000256" key="1">
    <source>
        <dbReference type="SAM" id="Phobius"/>
    </source>
</evidence>
<evidence type="ECO:0000313" key="2">
    <source>
        <dbReference type="EMBL" id="KAK3259414.1"/>
    </source>
</evidence>